<evidence type="ECO:0000256" key="9">
    <source>
        <dbReference type="PROSITE-ProRule" id="PRU00169"/>
    </source>
</evidence>
<dbReference type="SMART" id="SM00448">
    <property type="entry name" value="REC"/>
    <property type="match status" value="1"/>
</dbReference>
<feature type="modified residue" description="4-aspartylphosphate" evidence="9">
    <location>
        <position position="53"/>
    </location>
</feature>
<dbReference type="PANTHER" id="PTHR44591">
    <property type="entry name" value="STRESS RESPONSE REGULATOR PROTEIN 1"/>
    <property type="match status" value="1"/>
</dbReference>
<evidence type="ECO:0000256" key="5">
    <source>
        <dbReference type="ARBA" id="ARBA00022741"/>
    </source>
</evidence>
<feature type="coiled-coil region" evidence="10">
    <location>
        <begin position="122"/>
        <end position="149"/>
    </location>
</feature>
<dbReference type="RefSeq" id="WP_011735936.1">
    <property type="nucleotide sequence ID" value="NC_008609.1"/>
</dbReference>
<keyword evidence="6" id="KW-0418">Kinase</keyword>
<dbReference type="EC" id="2.7.13.3" evidence="2"/>
<dbReference type="InterPro" id="IPR001789">
    <property type="entry name" value="Sig_transdc_resp-reg_receiver"/>
</dbReference>
<dbReference type="Gene3D" id="3.40.50.2300">
    <property type="match status" value="1"/>
</dbReference>
<dbReference type="CDD" id="cd19920">
    <property type="entry name" value="REC_PA4781-like"/>
    <property type="match status" value="1"/>
</dbReference>
<evidence type="ECO:0000313" key="12">
    <source>
        <dbReference type="EMBL" id="ABK99670.1"/>
    </source>
</evidence>
<keyword evidence="13" id="KW-1185">Reference proteome</keyword>
<proteinExistence type="predicted"/>
<dbReference type="OrthoDB" id="9790791at2"/>
<dbReference type="PANTHER" id="PTHR44591:SF3">
    <property type="entry name" value="RESPONSE REGULATORY DOMAIN-CONTAINING PROTEIN"/>
    <property type="match status" value="1"/>
</dbReference>
<evidence type="ECO:0000256" key="2">
    <source>
        <dbReference type="ARBA" id="ARBA00012438"/>
    </source>
</evidence>
<keyword evidence="8" id="KW-0902">Two-component regulatory system</keyword>
<keyword evidence="3 9" id="KW-0597">Phosphoprotein</keyword>
<keyword evidence="4" id="KW-0808">Transferase</keyword>
<dbReference type="InterPro" id="IPR050595">
    <property type="entry name" value="Bact_response_regulator"/>
</dbReference>
<sequence>MERQRILIVDDTPENLQLLYRTLRDEYDLYGATNGREALMIAAAQQPDLILLDIMMPEMDGYEVCRRLKSSEELRDVPVLFLTALSEDSDELRGLEIGAVDYITKPFKTAVVKRRIDTHLALKRKTDQLARSNAELREALENVRALSGLLPICSRCKKIRDDQGYWKHVETYISLHSDVLFSHGYCPECAEKAMDDLKVQMERYPPRSPSTDETDRW</sequence>
<protein>
    <recommendedName>
        <fullName evidence="2">histidine kinase</fullName>
        <ecNumber evidence="2">2.7.13.3</ecNumber>
    </recommendedName>
</protein>
<dbReference type="FunFam" id="3.40.50.2300:FF:000121">
    <property type="entry name" value="Sensor histidine kinase RcsC"/>
    <property type="match status" value="1"/>
</dbReference>
<dbReference type="STRING" id="338966.Ppro_2062"/>
<accession>A1AQQ0</accession>
<comment type="catalytic activity">
    <reaction evidence="1">
        <text>ATP + protein L-histidine = ADP + protein N-phospho-L-histidine.</text>
        <dbReference type="EC" id="2.7.13.3"/>
    </reaction>
</comment>
<evidence type="ECO:0000313" key="13">
    <source>
        <dbReference type="Proteomes" id="UP000006732"/>
    </source>
</evidence>
<dbReference type="GO" id="GO:0000160">
    <property type="term" value="P:phosphorelay signal transduction system"/>
    <property type="evidence" value="ECO:0007669"/>
    <property type="project" value="UniProtKB-KW"/>
</dbReference>
<evidence type="ECO:0000256" key="10">
    <source>
        <dbReference type="SAM" id="Coils"/>
    </source>
</evidence>
<dbReference type="PROSITE" id="PS50110">
    <property type="entry name" value="RESPONSE_REGULATORY"/>
    <property type="match status" value="1"/>
</dbReference>
<name>A1AQQ0_PELPD</name>
<dbReference type="eggNOG" id="COG3706">
    <property type="taxonomic scope" value="Bacteria"/>
</dbReference>
<keyword evidence="10" id="KW-0175">Coiled coil</keyword>
<dbReference type="EMBL" id="CP000482">
    <property type="protein sequence ID" value="ABK99670.1"/>
    <property type="molecule type" value="Genomic_DNA"/>
</dbReference>
<keyword evidence="7" id="KW-0067">ATP-binding</keyword>
<evidence type="ECO:0000256" key="3">
    <source>
        <dbReference type="ARBA" id="ARBA00022553"/>
    </source>
</evidence>
<evidence type="ECO:0000256" key="7">
    <source>
        <dbReference type="ARBA" id="ARBA00022840"/>
    </source>
</evidence>
<evidence type="ECO:0000256" key="8">
    <source>
        <dbReference type="ARBA" id="ARBA00023012"/>
    </source>
</evidence>
<dbReference type="Proteomes" id="UP000006732">
    <property type="component" value="Chromosome"/>
</dbReference>
<organism evidence="12 13">
    <name type="scientific">Pelobacter propionicus (strain DSM 2379 / NBRC 103807 / OttBd1)</name>
    <dbReference type="NCBI Taxonomy" id="338966"/>
    <lineage>
        <taxon>Bacteria</taxon>
        <taxon>Pseudomonadati</taxon>
        <taxon>Thermodesulfobacteriota</taxon>
        <taxon>Desulfuromonadia</taxon>
        <taxon>Desulfuromonadales</taxon>
        <taxon>Desulfuromonadaceae</taxon>
        <taxon>Pelobacter</taxon>
    </lineage>
</organism>
<dbReference type="Pfam" id="PF00072">
    <property type="entry name" value="Response_reg"/>
    <property type="match status" value="1"/>
</dbReference>
<dbReference type="GO" id="GO:0004673">
    <property type="term" value="F:protein histidine kinase activity"/>
    <property type="evidence" value="ECO:0007669"/>
    <property type="project" value="UniProtKB-EC"/>
</dbReference>
<evidence type="ECO:0000259" key="11">
    <source>
        <dbReference type="PROSITE" id="PS50110"/>
    </source>
</evidence>
<gene>
    <name evidence="12" type="ordered locus">Ppro_2062</name>
</gene>
<evidence type="ECO:0000256" key="6">
    <source>
        <dbReference type="ARBA" id="ARBA00022777"/>
    </source>
</evidence>
<feature type="domain" description="Response regulatory" evidence="11">
    <location>
        <begin position="5"/>
        <end position="120"/>
    </location>
</feature>
<keyword evidence="5" id="KW-0547">Nucleotide-binding</keyword>
<dbReference type="KEGG" id="ppd:Ppro_2062"/>
<dbReference type="AlphaFoldDB" id="A1AQQ0"/>
<dbReference type="HOGENOM" id="CLU_000445_69_1_7"/>
<evidence type="ECO:0000256" key="1">
    <source>
        <dbReference type="ARBA" id="ARBA00000085"/>
    </source>
</evidence>
<reference evidence="12 13" key="1">
    <citation type="submission" date="2006-10" db="EMBL/GenBank/DDBJ databases">
        <title>Complete sequence of chromosome of Pelobacter propionicus DSM 2379.</title>
        <authorList>
            <consortium name="US DOE Joint Genome Institute"/>
            <person name="Copeland A."/>
            <person name="Lucas S."/>
            <person name="Lapidus A."/>
            <person name="Barry K."/>
            <person name="Detter J.C."/>
            <person name="Glavina del Rio T."/>
            <person name="Hammon N."/>
            <person name="Israni S."/>
            <person name="Dalin E."/>
            <person name="Tice H."/>
            <person name="Pitluck S."/>
            <person name="Saunders E."/>
            <person name="Brettin T."/>
            <person name="Bruce D."/>
            <person name="Han C."/>
            <person name="Tapia R."/>
            <person name="Schmutz J."/>
            <person name="Larimer F."/>
            <person name="Land M."/>
            <person name="Hauser L."/>
            <person name="Kyrpides N."/>
            <person name="Kim E."/>
            <person name="Lovley D."/>
            <person name="Richardson P."/>
        </authorList>
    </citation>
    <scope>NUCLEOTIDE SEQUENCE [LARGE SCALE GENOMIC DNA]</scope>
    <source>
        <strain evidence="13">DSM 2379 / NBRC 103807 / OttBd1</strain>
    </source>
</reference>
<evidence type="ECO:0000256" key="4">
    <source>
        <dbReference type="ARBA" id="ARBA00022679"/>
    </source>
</evidence>
<dbReference type="GO" id="GO:0005524">
    <property type="term" value="F:ATP binding"/>
    <property type="evidence" value="ECO:0007669"/>
    <property type="project" value="UniProtKB-KW"/>
</dbReference>
<dbReference type="SUPFAM" id="SSF52172">
    <property type="entry name" value="CheY-like"/>
    <property type="match status" value="1"/>
</dbReference>
<dbReference type="InterPro" id="IPR011006">
    <property type="entry name" value="CheY-like_superfamily"/>
</dbReference>